<dbReference type="AlphaFoldDB" id="A0AAW1YDZ5"/>
<reference evidence="1 2" key="1">
    <citation type="journal article" date="2023" name="G3 (Bethesda)">
        <title>A chromosome-length genome assembly and annotation of blackberry (Rubus argutus, cv. 'Hillquist').</title>
        <authorList>
            <person name="Bruna T."/>
            <person name="Aryal R."/>
            <person name="Dudchenko O."/>
            <person name="Sargent D.J."/>
            <person name="Mead D."/>
            <person name="Buti M."/>
            <person name="Cavallini A."/>
            <person name="Hytonen T."/>
            <person name="Andres J."/>
            <person name="Pham M."/>
            <person name="Weisz D."/>
            <person name="Mascagni F."/>
            <person name="Usai G."/>
            <person name="Natali L."/>
            <person name="Bassil N."/>
            <person name="Fernandez G.E."/>
            <person name="Lomsadze A."/>
            <person name="Armour M."/>
            <person name="Olukolu B."/>
            <person name="Poorten T."/>
            <person name="Britton C."/>
            <person name="Davik J."/>
            <person name="Ashrafi H."/>
            <person name="Aiden E.L."/>
            <person name="Borodovsky M."/>
            <person name="Worthington M."/>
        </authorList>
    </citation>
    <scope>NUCLEOTIDE SEQUENCE [LARGE SCALE GENOMIC DNA]</scope>
    <source>
        <strain evidence="1">PI 553951</strain>
    </source>
</reference>
<dbReference type="Proteomes" id="UP001457282">
    <property type="component" value="Unassembled WGS sequence"/>
</dbReference>
<dbReference type="PANTHER" id="PTHR47076">
    <property type="entry name" value="NHL DOMAIN PROTEIN"/>
    <property type="match status" value="1"/>
</dbReference>
<dbReference type="PANTHER" id="PTHR47076:SF1">
    <property type="entry name" value="NHL DOMAIN PROTEIN"/>
    <property type="match status" value="1"/>
</dbReference>
<dbReference type="EMBL" id="JBEDUW010000001">
    <property type="protein sequence ID" value="KAK9947424.1"/>
    <property type="molecule type" value="Genomic_DNA"/>
</dbReference>
<organism evidence="1 2">
    <name type="scientific">Rubus argutus</name>
    <name type="common">Southern blackberry</name>
    <dbReference type="NCBI Taxonomy" id="59490"/>
    <lineage>
        <taxon>Eukaryota</taxon>
        <taxon>Viridiplantae</taxon>
        <taxon>Streptophyta</taxon>
        <taxon>Embryophyta</taxon>
        <taxon>Tracheophyta</taxon>
        <taxon>Spermatophyta</taxon>
        <taxon>Magnoliopsida</taxon>
        <taxon>eudicotyledons</taxon>
        <taxon>Gunneridae</taxon>
        <taxon>Pentapetalae</taxon>
        <taxon>rosids</taxon>
        <taxon>fabids</taxon>
        <taxon>Rosales</taxon>
        <taxon>Rosaceae</taxon>
        <taxon>Rosoideae</taxon>
        <taxon>Rosoideae incertae sedis</taxon>
        <taxon>Rubus</taxon>
    </lineage>
</organism>
<protein>
    <submittedName>
        <fullName evidence="1">Uncharacterized protein</fullName>
    </submittedName>
</protein>
<keyword evidence="2" id="KW-1185">Reference proteome</keyword>
<accession>A0AAW1YDZ5</accession>
<proteinExistence type="predicted"/>
<sequence length="150" mass="17316">MNDHPSILVSEYYEHVQGEEDINDCEEDGSAGCFGVFGLPRKQCSSENKRKYILGGCNTKPKKVTWWRTKLNKTREFTEVLGGPKWKNLVRKIGAYCRRCRKQRIRLCKKKKPKSRFQYDIHSYALNFDNGTDGRDGVVDFSARFAAPSN</sequence>
<gene>
    <name evidence="1" type="ORF">M0R45_003050</name>
</gene>
<evidence type="ECO:0000313" key="2">
    <source>
        <dbReference type="Proteomes" id="UP001457282"/>
    </source>
</evidence>
<comment type="caution">
    <text evidence="1">The sequence shown here is derived from an EMBL/GenBank/DDBJ whole genome shotgun (WGS) entry which is preliminary data.</text>
</comment>
<name>A0AAW1YDZ5_RUBAR</name>
<evidence type="ECO:0000313" key="1">
    <source>
        <dbReference type="EMBL" id="KAK9947424.1"/>
    </source>
</evidence>